<comment type="function">
    <text evidence="10">Part of the ABC transporter complex MalEFGK involved in maltose/maltodextrin import. Probably responsible for the translocation of the substrate across the membrane.</text>
</comment>
<dbReference type="InterPro" id="IPR000515">
    <property type="entry name" value="MetI-like"/>
</dbReference>
<evidence type="ECO:0000256" key="10">
    <source>
        <dbReference type="RuleBase" id="RU367050"/>
    </source>
</evidence>
<protein>
    <recommendedName>
        <fullName evidence="10">Maltose/maltodextrin transport system permease protein</fullName>
    </recommendedName>
</protein>
<dbReference type="Pfam" id="PF00528">
    <property type="entry name" value="BPD_transp_1"/>
    <property type="match status" value="1"/>
</dbReference>
<evidence type="ECO:0000256" key="9">
    <source>
        <dbReference type="RuleBase" id="RU363032"/>
    </source>
</evidence>
<evidence type="ECO:0000259" key="12">
    <source>
        <dbReference type="PROSITE" id="PS50928"/>
    </source>
</evidence>
<evidence type="ECO:0000256" key="5">
    <source>
        <dbReference type="ARBA" id="ARBA00022597"/>
    </source>
</evidence>
<feature type="transmembrane region" description="Helical" evidence="9">
    <location>
        <begin position="161"/>
        <end position="189"/>
    </location>
</feature>
<keyword evidence="6 9" id="KW-0812">Transmembrane</keyword>
<keyword evidence="3 9" id="KW-0813">Transport</keyword>
<dbReference type="SUPFAM" id="SSF161098">
    <property type="entry name" value="MetI-like"/>
    <property type="match status" value="1"/>
</dbReference>
<evidence type="ECO:0000313" key="14">
    <source>
        <dbReference type="Proteomes" id="UP001199916"/>
    </source>
</evidence>
<evidence type="ECO:0000256" key="6">
    <source>
        <dbReference type="ARBA" id="ARBA00022692"/>
    </source>
</evidence>
<evidence type="ECO:0000313" key="13">
    <source>
        <dbReference type="EMBL" id="MCE5169407.1"/>
    </source>
</evidence>
<feature type="region of interest" description="Disordered" evidence="11">
    <location>
        <begin position="1"/>
        <end position="26"/>
    </location>
</feature>
<dbReference type="Gene3D" id="1.10.3720.10">
    <property type="entry name" value="MetI-like"/>
    <property type="match status" value="1"/>
</dbReference>
<organism evidence="13 14">
    <name type="scientific">Paenibacillus profundus</name>
    <dbReference type="NCBI Taxonomy" id="1173085"/>
    <lineage>
        <taxon>Bacteria</taxon>
        <taxon>Bacillati</taxon>
        <taxon>Bacillota</taxon>
        <taxon>Bacilli</taxon>
        <taxon>Bacillales</taxon>
        <taxon>Paenibacillaceae</taxon>
        <taxon>Paenibacillus</taxon>
    </lineage>
</organism>
<name>A0ABS8YEC3_9BACL</name>
<feature type="compositionally biased region" description="Polar residues" evidence="11">
    <location>
        <begin position="1"/>
        <end position="21"/>
    </location>
</feature>
<feature type="domain" description="ABC transmembrane type-1" evidence="12">
    <location>
        <begin position="229"/>
        <end position="449"/>
    </location>
</feature>
<feature type="transmembrane region" description="Helical" evidence="9">
    <location>
        <begin position="106"/>
        <end position="130"/>
    </location>
</feature>
<evidence type="ECO:0000256" key="7">
    <source>
        <dbReference type="ARBA" id="ARBA00022989"/>
    </source>
</evidence>
<evidence type="ECO:0000256" key="4">
    <source>
        <dbReference type="ARBA" id="ARBA00022475"/>
    </source>
</evidence>
<dbReference type="SUPFAM" id="SSF160964">
    <property type="entry name" value="MalF N-terminal region-like"/>
    <property type="match status" value="1"/>
</dbReference>
<dbReference type="PANTHER" id="PTHR47314:SF1">
    <property type="entry name" value="MALTOSE_MALTODEXTRIN TRANSPORT SYSTEM PERMEASE PROTEIN MALF"/>
    <property type="match status" value="1"/>
</dbReference>
<evidence type="ECO:0000256" key="11">
    <source>
        <dbReference type="SAM" id="MobiDB-lite"/>
    </source>
</evidence>
<comment type="subcellular location">
    <subcellularLocation>
        <location evidence="1 9">Cell membrane</location>
        <topology evidence="1 9">Multi-pass membrane protein</topology>
    </subcellularLocation>
</comment>
<comment type="caution">
    <text evidence="13">The sequence shown here is derived from an EMBL/GenBank/DDBJ whole genome shotgun (WGS) entry which is preliminary data.</text>
</comment>
<evidence type="ECO:0000256" key="1">
    <source>
        <dbReference type="ARBA" id="ARBA00004651"/>
    </source>
</evidence>
<dbReference type="PROSITE" id="PS50928">
    <property type="entry name" value="ABC_TM1"/>
    <property type="match status" value="1"/>
</dbReference>
<feature type="transmembrane region" description="Helical" evidence="9">
    <location>
        <begin position="265"/>
        <end position="284"/>
    </location>
</feature>
<feature type="transmembrane region" description="Helical" evidence="9">
    <location>
        <begin position="370"/>
        <end position="395"/>
    </location>
</feature>
<feature type="transmembrane region" description="Helical" evidence="9">
    <location>
        <begin position="428"/>
        <end position="448"/>
    </location>
</feature>
<reference evidence="13 14" key="1">
    <citation type="submission" date="2021-11" db="EMBL/GenBank/DDBJ databases">
        <title>Draft genome sequence of Paenibacillus profundus YoMME, a new Gram-positive bacteria with exoelectrogenic properties.</title>
        <authorList>
            <person name="Hubenova Y."/>
            <person name="Hubenova E."/>
            <person name="Manasiev Y."/>
            <person name="Peykov S."/>
            <person name="Mitov M."/>
        </authorList>
    </citation>
    <scope>NUCLEOTIDE SEQUENCE [LARGE SCALE GENOMIC DNA]</scope>
    <source>
        <strain evidence="13 14">YoMME</strain>
    </source>
</reference>
<dbReference type="PANTHER" id="PTHR47314">
    <property type="entry name" value="MALTOSE/MALTODEXTRIN TRANSPORT SYSTEM PERMEASE PROTEIN MALF"/>
    <property type="match status" value="1"/>
</dbReference>
<keyword evidence="5 10" id="KW-0762">Sugar transport</keyword>
<evidence type="ECO:0000256" key="3">
    <source>
        <dbReference type="ARBA" id="ARBA00022448"/>
    </source>
</evidence>
<dbReference type="EMBL" id="JAJNBZ010000004">
    <property type="protein sequence ID" value="MCE5169407.1"/>
    <property type="molecule type" value="Genomic_DNA"/>
</dbReference>
<evidence type="ECO:0000256" key="2">
    <source>
        <dbReference type="ARBA" id="ARBA00009047"/>
    </source>
</evidence>
<dbReference type="Proteomes" id="UP001199916">
    <property type="component" value="Unassembled WGS sequence"/>
</dbReference>
<comment type="similarity">
    <text evidence="2 10">Belongs to the binding-protein-dependent transport system permease family. MalFG subfamily.</text>
</comment>
<evidence type="ECO:0000256" key="8">
    <source>
        <dbReference type="ARBA" id="ARBA00023136"/>
    </source>
</evidence>
<dbReference type="CDD" id="cd06261">
    <property type="entry name" value="TM_PBP2"/>
    <property type="match status" value="1"/>
</dbReference>
<proteinExistence type="inferred from homology"/>
<feature type="transmembrane region" description="Helical" evidence="9">
    <location>
        <begin position="52"/>
        <end position="70"/>
    </location>
</feature>
<keyword evidence="4 10" id="KW-1003">Cell membrane</keyword>
<keyword evidence="14" id="KW-1185">Reference proteome</keyword>
<keyword evidence="8 9" id="KW-0472">Membrane</keyword>
<sequence>MSTRQSASSGDAPSALHQTGPTPGETHAKYASKAAVLSGMFWGLGQLFNRQYLKGILLMLCEALGLYYLINQLPRALWGLYTLGETPSQMQKVGKLYKMVAGDHSIHLIISSLITLVVLFVFIWMYILVVKDAFAVGRLRERGDTPNRFLQSLEYVKENKFAYLFLALPTAAVLFFTIMPIIFMILLAFTNYSAPEHIPPAKLVDWVGLQNFKDLLQLGSWSDTFYGVLTWTIIWAILATVTCYFGGILVALLVQQAGIRFKTMWRTIFIIPYAIPQMLSFLIMRNMFNGEFGPINQYLSYFGLGKLPWLSDPFWAKVTVLMVNMWVGIPVTMVLVIGILTTIPKDMYEAADVDGATAWHKFRSITMPMILYSTAPILIGQFAGNINNFNVIFLMTNGNPPNGEYQYAGSTDLLVTWLYKLTLDNNKFNMAAAIGIIIFIIVASLSIWSYRRTRSFREEDLIQ</sequence>
<gene>
    <name evidence="13" type="ORF">LQV63_08785</name>
</gene>
<keyword evidence="7 9" id="KW-1133">Transmembrane helix</keyword>
<dbReference type="InterPro" id="IPR035906">
    <property type="entry name" value="MetI-like_sf"/>
</dbReference>
<accession>A0ABS8YEC3</accession>
<feature type="transmembrane region" description="Helical" evidence="9">
    <location>
        <begin position="228"/>
        <end position="253"/>
    </location>
</feature>
<feature type="transmembrane region" description="Helical" evidence="9">
    <location>
        <begin position="314"/>
        <end position="340"/>
    </location>
</feature>